<organism evidence="2 3">
    <name type="scientific">Durusdinium trenchii</name>
    <dbReference type="NCBI Taxonomy" id="1381693"/>
    <lineage>
        <taxon>Eukaryota</taxon>
        <taxon>Sar</taxon>
        <taxon>Alveolata</taxon>
        <taxon>Dinophyceae</taxon>
        <taxon>Suessiales</taxon>
        <taxon>Symbiodiniaceae</taxon>
        <taxon>Durusdinium</taxon>
    </lineage>
</organism>
<accession>A0ABP0JY22</accession>
<comment type="caution">
    <text evidence="2">The sequence shown here is derived from an EMBL/GenBank/DDBJ whole genome shotgun (WGS) entry which is preliminary data.</text>
</comment>
<gene>
    <name evidence="2" type="ORF">CCMP2556_LOCUS13638</name>
</gene>
<evidence type="ECO:0000313" key="3">
    <source>
        <dbReference type="Proteomes" id="UP001642484"/>
    </source>
</evidence>
<feature type="region of interest" description="Disordered" evidence="1">
    <location>
        <begin position="15"/>
        <end position="45"/>
    </location>
</feature>
<feature type="compositionally biased region" description="Basic and acidic residues" evidence="1">
    <location>
        <begin position="30"/>
        <end position="44"/>
    </location>
</feature>
<reference evidence="2 3" key="1">
    <citation type="submission" date="2024-02" db="EMBL/GenBank/DDBJ databases">
        <authorList>
            <person name="Chen Y."/>
            <person name="Shah S."/>
            <person name="Dougan E. K."/>
            <person name="Thang M."/>
            <person name="Chan C."/>
        </authorList>
    </citation>
    <scope>NUCLEOTIDE SEQUENCE [LARGE SCALE GENOMIC DNA]</scope>
</reference>
<proteinExistence type="predicted"/>
<evidence type="ECO:0000256" key="1">
    <source>
        <dbReference type="SAM" id="MobiDB-lite"/>
    </source>
</evidence>
<protein>
    <submittedName>
        <fullName evidence="2">Uncharacterized protein</fullName>
    </submittedName>
</protein>
<sequence length="183" mass="19261">MVSYAELLLLGLPVAGRPEAPKEAPPAPTEDPRADARQTGDAKPKLALLDEATEAALTAAAAALGEALEEGAGASQPERQELPVPGAFLIQRAFSSEEAQRLARAVTLAHGGRAPRTAAEHRRASQHHRAVQVPLDILARRLRPLLPAHAGPKSSAVLEASSAQEVPLQRSDRCTVALVNRVP</sequence>
<name>A0ABP0JY22_9DINO</name>
<dbReference type="Proteomes" id="UP001642484">
    <property type="component" value="Unassembled WGS sequence"/>
</dbReference>
<dbReference type="EMBL" id="CAXAMN010006836">
    <property type="protein sequence ID" value="CAK9019360.1"/>
    <property type="molecule type" value="Genomic_DNA"/>
</dbReference>
<keyword evidence="3" id="KW-1185">Reference proteome</keyword>
<evidence type="ECO:0000313" key="2">
    <source>
        <dbReference type="EMBL" id="CAK9019360.1"/>
    </source>
</evidence>